<dbReference type="Proteomes" id="UP000187151">
    <property type="component" value="Unassembled WGS sequence"/>
</dbReference>
<dbReference type="EMBL" id="MQUR01000047">
    <property type="protein sequence ID" value="OLZ63733.1"/>
    <property type="molecule type" value="Genomic_DNA"/>
</dbReference>
<comment type="caution">
    <text evidence="3">The sequence shown here is derived from an EMBL/GenBank/DDBJ whole genome shotgun (WGS) entry which is preliminary data.</text>
</comment>
<keyword evidence="4" id="KW-1185">Reference proteome</keyword>
<evidence type="ECO:0000256" key="1">
    <source>
        <dbReference type="SAM" id="MobiDB-lite"/>
    </source>
</evidence>
<gene>
    <name evidence="3" type="ORF">AVW11_20190</name>
</gene>
<evidence type="ECO:0000256" key="2">
    <source>
        <dbReference type="SAM" id="Phobius"/>
    </source>
</evidence>
<accession>A0ABX3G0H3</accession>
<sequence length="100" mass="9617">MSVLRPYGSAWLPPTVAGCLLARASAAVDAGLAVRPTNGATGLPDRRVGGGGSPPPRAAPDGAAAFLAAAAVVVAAAIGALAYTAGQPEKESDPADDGPL</sequence>
<keyword evidence="2" id="KW-0812">Transmembrane</keyword>
<name>A0ABX3G0H3_9ACTN</name>
<feature type="transmembrane region" description="Helical" evidence="2">
    <location>
        <begin position="63"/>
        <end position="83"/>
    </location>
</feature>
<reference evidence="3 4" key="1">
    <citation type="submission" date="2016-01" db="EMBL/GenBank/DDBJ databases">
        <title>Streptomyces amritsarensis strain MTCC 11845 genome sequencing and assembly.</title>
        <authorList>
            <person name="Sharma D."/>
            <person name="Nair G.R."/>
            <person name="Kaur G."/>
            <person name="Manhas R.K."/>
            <person name="Mayilraj S."/>
        </authorList>
    </citation>
    <scope>NUCLEOTIDE SEQUENCE [LARGE SCALE GENOMIC DNA]</scope>
    <source>
        <strain evidence="3 4">MTCC 11845</strain>
    </source>
</reference>
<evidence type="ECO:0000313" key="3">
    <source>
        <dbReference type="EMBL" id="OLZ63733.1"/>
    </source>
</evidence>
<feature type="region of interest" description="Disordered" evidence="1">
    <location>
        <begin position="36"/>
        <end position="58"/>
    </location>
</feature>
<evidence type="ECO:0000313" key="4">
    <source>
        <dbReference type="Proteomes" id="UP000187151"/>
    </source>
</evidence>
<organism evidence="3 4">
    <name type="scientific">Streptomyces amritsarensis</name>
    <dbReference type="NCBI Taxonomy" id="681158"/>
    <lineage>
        <taxon>Bacteria</taxon>
        <taxon>Bacillati</taxon>
        <taxon>Actinomycetota</taxon>
        <taxon>Actinomycetes</taxon>
        <taxon>Kitasatosporales</taxon>
        <taxon>Streptomycetaceae</taxon>
        <taxon>Streptomyces</taxon>
    </lineage>
</organism>
<keyword evidence="2" id="KW-0472">Membrane</keyword>
<dbReference type="PROSITE" id="PS51257">
    <property type="entry name" value="PROKAR_LIPOPROTEIN"/>
    <property type="match status" value="1"/>
</dbReference>
<protein>
    <submittedName>
        <fullName evidence="3">Uncharacterized protein</fullName>
    </submittedName>
</protein>
<keyword evidence="2" id="KW-1133">Transmembrane helix</keyword>
<proteinExistence type="predicted"/>